<reference evidence="2 3" key="2">
    <citation type="submission" date="2021-10" db="EMBL/GenBank/DDBJ databases">
        <authorList>
            <person name="Piombo E."/>
        </authorList>
    </citation>
    <scope>NUCLEOTIDE SEQUENCE [LARGE SCALE GENOMIC DNA]</scope>
</reference>
<accession>A0A9P0ENB3</accession>
<dbReference type="OrthoDB" id="5152078at2759"/>
<feature type="signal peptide" evidence="1">
    <location>
        <begin position="1"/>
        <end position="19"/>
    </location>
</feature>
<dbReference type="Proteomes" id="UP000775872">
    <property type="component" value="Unassembled WGS sequence"/>
</dbReference>
<feature type="chain" id="PRO_5040161559" evidence="1">
    <location>
        <begin position="20"/>
        <end position="123"/>
    </location>
</feature>
<comment type="caution">
    <text evidence="2">The sequence shown here is derived from an EMBL/GenBank/DDBJ whole genome shotgun (WGS) entry which is preliminary data.</text>
</comment>
<keyword evidence="1" id="KW-0732">Signal</keyword>
<evidence type="ECO:0000313" key="3">
    <source>
        <dbReference type="Proteomes" id="UP000775872"/>
    </source>
</evidence>
<dbReference type="AlphaFoldDB" id="A0A9P0ENB3"/>
<name>A0A9P0ENB3_9HYPO</name>
<proteinExistence type="predicted"/>
<evidence type="ECO:0000313" key="2">
    <source>
        <dbReference type="EMBL" id="CAH0055942.1"/>
    </source>
</evidence>
<sequence length="123" mass="12817">MHFIKTIISLVAFSGFAAAHQTEDDDYAGLSRREIAEIAREDYLVARDEYIEKRDLYLRATKKAAAGKKAAPAKGGAKNGHLSGGGVGTCVPGGLCTKGGAACGFCSHSATVGQGCLCDLDKH</sequence>
<gene>
    <name evidence="2" type="ORF">CSOL1703_00005876</name>
</gene>
<evidence type="ECO:0000256" key="1">
    <source>
        <dbReference type="SAM" id="SignalP"/>
    </source>
</evidence>
<protein>
    <submittedName>
        <fullName evidence="2">Uncharacterized protein</fullName>
    </submittedName>
</protein>
<dbReference type="EMBL" id="CABFOC020000063">
    <property type="protein sequence ID" value="CAH0055942.1"/>
    <property type="molecule type" value="Genomic_DNA"/>
</dbReference>
<organism evidence="2 3">
    <name type="scientific">Clonostachys solani</name>
    <dbReference type="NCBI Taxonomy" id="160281"/>
    <lineage>
        <taxon>Eukaryota</taxon>
        <taxon>Fungi</taxon>
        <taxon>Dikarya</taxon>
        <taxon>Ascomycota</taxon>
        <taxon>Pezizomycotina</taxon>
        <taxon>Sordariomycetes</taxon>
        <taxon>Hypocreomycetidae</taxon>
        <taxon>Hypocreales</taxon>
        <taxon>Bionectriaceae</taxon>
        <taxon>Clonostachys</taxon>
    </lineage>
</organism>
<keyword evidence="3" id="KW-1185">Reference proteome</keyword>
<reference evidence="3" key="1">
    <citation type="submission" date="2019-06" db="EMBL/GenBank/DDBJ databases">
        <authorList>
            <person name="Broberg M."/>
        </authorList>
    </citation>
    <scope>NUCLEOTIDE SEQUENCE [LARGE SCALE GENOMIC DNA]</scope>
</reference>